<reference evidence="2 3" key="2">
    <citation type="submission" date="2020-03" db="EMBL/GenBank/DDBJ databases">
        <title>Devosia chinhatensis sp. nov., isolated from a hexachlorocyclohexane (HCH) dump site in India.</title>
        <authorList>
            <person name="Kumar M."/>
            <person name="Lal R."/>
        </authorList>
    </citation>
    <scope>NUCLEOTIDE SEQUENCE [LARGE SCALE GENOMIC DNA]</scope>
    <source>
        <strain evidence="2 3">H239</strain>
    </source>
</reference>
<name>A0A6M1T2D5_9HYPH</name>
<dbReference type="Gene3D" id="3.40.50.1010">
    <property type="entry name" value="5'-nuclease"/>
    <property type="match status" value="1"/>
</dbReference>
<reference evidence="2 3" key="1">
    <citation type="submission" date="2020-02" db="EMBL/GenBank/DDBJ databases">
        <authorList>
            <person name="Khan S.A."/>
            <person name="Jeon C.O."/>
            <person name="Chun B.H."/>
        </authorList>
    </citation>
    <scope>NUCLEOTIDE SEQUENCE [LARGE SCALE GENOMIC DNA]</scope>
    <source>
        <strain evidence="2 3">H239</strain>
    </source>
</reference>
<gene>
    <name evidence="2" type="ORF">G5575_16040</name>
</gene>
<feature type="domain" description="PIN" evidence="1">
    <location>
        <begin position="2"/>
        <end position="108"/>
    </location>
</feature>
<evidence type="ECO:0000259" key="1">
    <source>
        <dbReference type="Pfam" id="PF01850"/>
    </source>
</evidence>
<keyword evidence="3" id="KW-1185">Reference proteome</keyword>
<dbReference type="InterPro" id="IPR002716">
    <property type="entry name" value="PIN_dom"/>
</dbReference>
<protein>
    <submittedName>
        <fullName evidence="2">VapC toxin family PIN domain ribonuclease</fullName>
    </submittedName>
</protein>
<dbReference type="InterPro" id="IPR029060">
    <property type="entry name" value="PIN-like_dom_sf"/>
</dbReference>
<dbReference type="Pfam" id="PF01850">
    <property type="entry name" value="PIN"/>
    <property type="match status" value="1"/>
</dbReference>
<sequence length="119" mass="13437">MILADTSAWINHWRTPNLRFARMLANQQIVMHPFVVGELATGSLKERHKTLLGLRRMYTLRPVAHDDVLDLMEARGLFSRGVGYMDLHLLAAALANPPVRIMTDDRRFGLVVGEFGLLA</sequence>
<dbReference type="SUPFAM" id="SSF88723">
    <property type="entry name" value="PIN domain-like"/>
    <property type="match status" value="1"/>
</dbReference>
<dbReference type="Proteomes" id="UP000474802">
    <property type="component" value="Unassembled WGS sequence"/>
</dbReference>
<proteinExistence type="predicted"/>
<evidence type="ECO:0000313" key="3">
    <source>
        <dbReference type="Proteomes" id="UP000474802"/>
    </source>
</evidence>
<dbReference type="RefSeq" id="WP_164535219.1">
    <property type="nucleotide sequence ID" value="NZ_JAALFG010000004.1"/>
</dbReference>
<organism evidence="2 3">
    <name type="scientific">Devosia aurantiaca</name>
    <dbReference type="NCBI Taxonomy" id="2714858"/>
    <lineage>
        <taxon>Bacteria</taxon>
        <taxon>Pseudomonadati</taxon>
        <taxon>Pseudomonadota</taxon>
        <taxon>Alphaproteobacteria</taxon>
        <taxon>Hyphomicrobiales</taxon>
        <taxon>Devosiaceae</taxon>
        <taxon>Devosia</taxon>
    </lineage>
</organism>
<comment type="caution">
    <text evidence="2">The sequence shown here is derived from an EMBL/GenBank/DDBJ whole genome shotgun (WGS) entry which is preliminary data.</text>
</comment>
<dbReference type="AlphaFoldDB" id="A0A6M1T2D5"/>
<accession>A0A6M1T2D5</accession>
<evidence type="ECO:0000313" key="2">
    <source>
        <dbReference type="EMBL" id="NGP18961.1"/>
    </source>
</evidence>
<dbReference type="EMBL" id="JAALFG010000004">
    <property type="protein sequence ID" value="NGP18961.1"/>
    <property type="molecule type" value="Genomic_DNA"/>
</dbReference>